<dbReference type="Pfam" id="PF11085">
    <property type="entry name" value="YqhR"/>
    <property type="match status" value="1"/>
</dbReference>
<dbReference type="RefSeq" id="WP_378096563.1">
    <property type="nucleotide sequence ID" value="NZ_JBHSEP010000008.1"/>
</dbReference>
<organism evidence="2 3">
    <name type="scientific">Cohnella hongkongensis</name>
    <dbReference type="NCBI Taxonomy" id="178337"/>
    <lineage>
        <taxon>Bacteria</taxon>
        <taxon>Bacillati</taxon>
        <taxon>Bacillota</taxon>
        <taxon>Bacilli</taxon>
        <taxon>Bacillales</taxon>
        <taxon>Paenibacillaceae</taxon>
        <taxon>Cohnella</taxon>
    </lineage>
</organism>
<feature type="transmembrane region" description="Helical" evidence="1">
    <location>
        <begin position="133"/>
        <end position="157"/>
    </location>
</feature>
<feature type="transmembrane region" description="Helical" evidence="1">
    <location>
        <begin position="21"/>
        <end position="41"/>
    </location>
</feature>
<keyword evidence="3" id="KW-1185">Reference proteome</keyword>
<feature type="transmembrane region" description="Helical" evidence="1">
    <location>
        <begin position="71"/>
        <end position="94"/>
    </location>
</feature>
<keyword evidence="1" id="KW-1133">Transmembrane helix</keyword>
<evidence type="ECO:0000313" key="2">
    <source>
        <dbReference type="EMBL" id="MFC4599212.1"/>
    </source>
</evidence>
<evidence type="ECO:0000256" key="1">
    <source>
        <dbReference type="SAM" id="Phobius"/>
    </source>
</evidence>
<proteinExistence type="predicted"/>
<accession>A0ABV9FEF1</accession>
<dbReference type="EMBL" id="JBHSEP010000008">
    <property type="protein sequence ID" value="MFC4599212.1"/>
    <property type="molecule type" value="Genomic_DNA"/>
</dbReference>
<evidence type="ECO:0000313" key="3">
    <source>
        <dbReference type="Proteomes" id="UP001596028"/>
    </source>
</evidence>
<dbReference type="Proteomes" id="UP001596028">
    <property type="component" value="Unassembled WGS sequence"/>
</dbReference>
<protein>
    <submittedName>
        <fullName evidence="2">YqhR family membrane protein</fullName>
    </submittedName>
</protein>
<name>A0ABV9FEF1_9BACL</name>
<reference evidence="3" key="1">
    <citation type="journal article" date="2019" name="Int. J. Syst. Evol. Microbiol.">
        <title>The Global Catalogue of Microorganisms (GCM) 10K type strain sequencing project: providing services to taxonomists for standard genome sequencing and annotation.</title>
        <authorList>
            <consortium name="The Broad Institute Genomics Platform"/>
            <consortium name="The Broad Institute Genome Sequencing Center for Infectious Disease"/>
            <person name="Wu L."/>
            <person name="Ma J."/>
        </authorList>
    </citation>
    <scope>NUCLEOTIDE SEQUENCE [LARGE SCALE GENOMIC DNA]</scope>
    <source>
        <strain evidence="3">CCUG 49571</strain>
    </source>
</reference>
<feature type="transmembrane region" description="Helical" evidence="1">
    <location>
        <begin position="106"/>
        <end position="127"/>
    </location>
</feature>
<sequence>MTSGRELEHRRRDRTSGPAPTNPILFSLKIGFYAGIIWGLLRWLATGLRFTSVANAFLLDPFVPRAWLHGFYWQLGGWAAFVAMSILAALVYVAILGRLQGPWPGLAFGAVWWALVYAAAGPYVGALPPLSRIGWGSIVTDFCLFLLWGLFIGYSIAFELHNEAAREPAERRSPLPSS</sequence>
<gene>
    <name evidence="2" type="ORF">ACFO3S_13250</name>
</gene>
<comment type="caution">
    <text evidence="2">The sequence shown here is derived from an EMBL/GenBank/DDBJ whole genome shotgun (WGS) entry which is preliminary data.</text>
</comment>
<keyword evidence="1" id="KW-0812">Transmembrane</keyword>
<dbReference type="InterPro" id="IPR024563">
    <property type="entry name" value="YqhR"/>
</dbReference>
<keyword evidence="1" id="KW-0472">Membrane</keyword>